<dbReference type="InterPro" id="IPR013103">
    <property type="entry name" value="RVT_2"/>
</dbReference>
<keyword evidence="3" id="KW-1185">Reference proteome</keyword>
<reference evidence="2" key="1">
    <citation type="journal article" date="2016" name="Nat. Genet.">
        <title>A high-quality carrot genome assembly provides new insights into carotenoid accumulation and asterid genome evolution.</title>
        <authorList>
            <person name="Iorizzo M."/>
            <person name="Ellison S."/>
            <person name="Senalik D."/>
            <person name="Zeng P."/>
            <person name="Satapoomin P."/>
            <person name="Huang J."/>
            <person name="Bowman M."/>
            <person name="Iovene M."/>
            <person name="Sanseverino W."/>
            <person name="Cavagnaro P."/>
            <person name="Yildiz M."/>
            <person name="Macko-Podgorni A."/>
            <person name="Moranska E."/>
            <person name="Grzebelus E."/>
            <person name="Grzebelus D."/>
            <person name="Ashrafi H."/>
            <person name="Zheng Z."/>
            <person name="Cheng S."/>
            <person name="Spooner D."/>
            <person name="Van Deynze A."/>
            <person name="Simon P."/>
        </authorList>
    </citation>
    <scope>NUCLEOTIDE SEQUENCE</scope>
    <source>
        <tissue evidence="2">Leaf</tissue>
    </source>
</reference>
<feature type="domain" description="Reverse transcriptase Ty1/copia-type" evidence="1">
    <location>
        <begin position="1"/>
        <end position="65"/>
    </location>
</feature>
<dbReference type="PANTHER" id="PTHR11439">
    <property type="entry name" value="GAG-POL-RELATED RETROTRANSPOSON"/>
    <property type="match status" value="1"/>
</dbReference>
<name>A0AAF0WDR5_DAUCS</name>
<sequence>MTTIQQLKGFLAQNFHMKDLGNLRYFLGIEISRSADGIFLCQKKYTSDIISEFGMAGKKPLQLPMDIHLKLCPEKGDILADPSLYQRLVGKLIYLTITRPDISFSVQLLSQYMHQPTTIHLQAAKRLLRYLIGTKSQGLLLASSSSAQLTAYCDSDWASCPVTRRSTSGYCIFLGESPISWKAKKQTVVARSSAEAEYRSMALTACEVKWLSSLLKDLGLKDLPPTILKCDNKAAIAIAANPVMHEKTKHVDIDCHFVRDQIKEGFIKTEYTPSHQQVADIFTKILPVKAHQEHASKLGSTL</sequence>
<evidence type="ECO:0000313" key="3">
    <source>
        <dbReference type="Proteomes" id="UP000077755"/>
    </source>
</evidence>
<dbReference type="PANTHER" id="PTHR11439:SF498">
    <property type="entry name" value="DNAK FAMILY PROTEIN"/>
    <property type="match status" value="1"/>
</dbReference>
<dbReference type="CDD" id="cd09272">
    <property type="entry name" value="RNase_HI_RT_Ty1"/>
    <property type="match status" value="1"/>
</dbReference>
<gene>
    <name evidence="2" type="ORF">DCAR_0206713</name>
</gene>
<protein>
    <recommendedName>
        <fullName evidence="1">Reverse transcriptase Ty1/copia-type domain-containing protein</fullName>
    </recommendedName>
</protein>
<dbReference type="Pfam" id="PF07727">
    <property type="entry name" value="RVT_2"/>
    <property type="match status" value="1"/>
</dbReference>
<dbReference type="InterPro" id="IPR043502">
    <property type="entry name" value="DNA/RNA_pol_sf"/>
</dbReference>
<dbReference type="AlphaFoldDB" id="A0AAF0WDR5"/>
<evidence type="ECO:0000259" key="1">
    <source>
        <dbReference type="Pfam" id="PF07727"/>
    </source>
</evidence>
<proteinExistence type="predicted"/>
<evidence type="ECO:0000313" key="2">
    <source>
        <dbReference type="EMBL" id="WOG87486.1"/>
    </source>
</evidence>
<dbReference type="Proteomes" id="UP000077755">
    <property type="component" value="Chromosome 2"/>
</dbReference>
<reference evidence="2" key="2">
    <citation type="submission" date="2022-03" db="EMBL/GenBank/DDBJ databases">
        <title>Draft title - Genomic analysis of global carrot germplasm unveils the trajectory of domestication and the origin of high carotenoid orange carrot.</title>
        <authorList>
            <person name="Iorizzo M."/>
            <person name="Ellison S."/>
            <person name="Senalik D."/>
            <person name="Macko-Podgorni A."/>
            <person name="Grzebelus D."/>
            <person name="Bostan H."/>
            <person name="Rolling W."/>
            <person name="Curaba J."/>
            <person name="Simon P."/>
        </authorList>
    </citation>
    <scope>NUCLEOTIDE SEQUENCE</scope>
    <source>
        <tissue evidence="2">Leaf</tissue>
    </source>
</reference>
<accession>A0AAF0WDR5</accession>
<dbReference type="SUPFAM" id="SSF56672">
    <property type="entry name" value="DNA/RNA polymerases"/>
    <property type="match status" value="1"/>
</dbReference>
<organism evidence="2 3">
    <name type="scientific">Daucus carota subsp. sativus</name>
    <name type="common">Carrot</name>
    <dbReference type="NCBI Taxonomy" id="79200"/>
    <lineage>
        <taxon>Eukaryota</taxon>
        <taxon>Viridiplantae</taxon>
        <taxon>Streptophyta</taxon>
        <taxon>Embryophyta</taxon>
        <taxon>Tracheophyta</taxon>
        <taxon>Spermatophyta</taxon>
        <taxon>Magnoliopsida</taxon>
        <taxon>eudicotyledons</taxon>
        <taxon>Gunneridae</taxon>
        <taxon>Pentapetalae</taxon>
        <taxon>asterids</taxon>
        <taxon>campanulids</taxon>
        <taxon>Apiales</taxon>
        <taxon>Apiaceae</taxon>
        <taxon>Apioideae</taxon>
        <taxon>Scandiceae</taxon>
        <taxon>Daucinae</taxon>
        <taxon>Daucus</taxon>
        <taxon>Daucus sect. Daucus</taxon>
    </lineage>
</organism>
<dbReference type="EMBL" id="CP093344">
    <property type="protein sequence ID" value="WOG87486.1"/>
    <property type="molecule type" value="Genomic_DNA"/>
</dbReference>